<protein>
    <submittedName>
        <fullName evidence="1">Uncharacterized protein</fullName>
    </submittedName>
</protein>
<dbReference type="Proteomes" id="UP000248329">
    <property type="component" value="Unassembled WGS sequence"/>
</dbReference>
<dbReference type="EMBL" id="PQXF01000120">
    <property type="protein sequence ID" value="PXF56162.1"/>
    <property type="molecule type" value="Genomic_DNA"/>
</dbReference>
<proteinExistence type="predicted"/>
<comment type="caution">
    <text evidence="1">The sequence shown here is derived from an EMBL/GenBank/DDBJ whole genome shotgun (WGS) entry which is preliminary data.</text>
</comment>
<organism evidence="1 2">
    <name type="scientific">Candidatus Methanogaster sp</name>
    <dbReference type="NCBI Taxonomy" id="3386292"/>
    <lineage>
        <taxon>Archaea</taxon>
        <taxon>Methanobacteriati</taxon>
        <taxon>Methanobacteriota</taxon>
        <taxon>Stenosarchaea group</taxon>
        <taxon>Methanomicrobia</taxon>
        <taxon>Methanosarcinales</taxon>
        <taxon>ANME-2 cluster</taxon>
        <taxon>Candidatus Methanogasteraceae</taxon>
        <taxon>Candidatus Methanogaster</taxon>
    </lineage>
</organism>
<evidence type="ECO:0000313" key="1">
    <source>
        <dbReference type="EMBL" id="PXF56162.1"/>
    </source>
</evidence>
<name>A0AC61KXV3_9EURY</name>
<reference evidence="1" key="1">
    <citation type="submission" date="2018-01" db="EMBL/GenBank/DDBJ databases">
        <authorList>
            <person name="Krukenberg V."/>
        </authorList>
    </citation>
    <scope>NUCLEOTIDE SEQUENCE</scope>
    <source>
        <strain evidence="1">E20ANME2</strain>
    </source>
</reference>
<sequence length="511" mass="56180">MKRCFEKMKIGKVEEKSMKVRRLIFTIVGMALLVSLITPATVLADDPDSEYYHVRTVALVDGASIEEVIINGPPTPPFGYTRTTCELPEPNSKASLNVLSGVPAFNWSFGCSATSAAMIAGYYDRTGYTNMYAGPTNGGVMPMNNGVWPDWNDSNNDTRHQCPLSATRQGLDGRTAYGHVDDYWIYYQQPGPDPWNGTRPEHTLGDCTGDFMRTNQWVTSEWNVDGSTVFYNIVNGSPLYDYQLAEMGVPFTYDGGYGLKLFYESRGYTVDTMYNQHIQGQGDDPASGFTYDQYKAEIDADRPVMINLEGHTVVGVGYDDSSSNLTYIHDTWDYNTHTMIWGGEYADMQHSSVSIVQLQLLPVITSCDESGNETNQFAPGQSVYVRGSGLEANTNYKIWIQDNAVEEGDALNTTENPSTTTPKAVTTDAGGNLTPTLIWSIPSDAPITHHSYDLIFDNQQAGTVGTYNSTSDGIDSATAAGIIVPIPELSTTILFLIGLLMLVGYIRSRRG</sequence>
<evidence type="ECO:0000313" key="2">
    <source>
        <dbReference type="Proteomes" id="UP000248329"/>
    </source>
</evidence>
<gene>
    <name evidence="1" type="ORF">C4B59_17305</name>
</gene>
<accession>A0AC61KXV3</accession>